<accession>A0ABR9QK48</accession>
<gene>
    <name evidence="2" type="ORF">IMZ08_12500</name>
</gene>
<feature type="transmembrane region" description="Helical" evidence="1">
    <location>
        <begin position="7"/>
        <end position="28"/>
    </location>
</feature>
<dbReference type="RefSeq" id="WP_193536939.1">
    <property type="nucleotide sequence ID" value="NZ_JADCLJ010000020.1"/>
</dbReference>
<evidence type="ECO:0000313" key="2">
    <source>
        <dbReference type="EMBL" id="MBE4908880.1"/>
    </source>
</evidence>
<keyword evidence="1" id="KW-0812">Transmembrane</keyword>
<protein>
    <submittedName>
        <fullName evidence="2">DUF5325 family protein</fullName>
    </submittedName>
</protein>
<feature type="transmembrane region" description="Helical" evidence="1">
    <location>
        <begin position="34"/>
        <end position="51"/>
    </location>
</feature>
<dbReference type="InterPro" id="IPR035211">
    <property type="entry name" value="DUF5325"/>
</dbReference>
<comment type="caution">
    <text evidence="2">The sequence shown here is derived from an EMBL/GenBank/DDBJ whole genome shotgun (WGS) entry which is preliminary data.</text>
</comment>
<organism evidence="2 3">
    <name type="scientific">Litchfieldia luteola</name>
    <dbReference type="NCBI Taxonomy" id="682179"/>
    <lineage>
        <taxon>Bacteria</taxon>
        <taxon>Bacillati</taxon>
        <taxon>Bacillota</taxon>
        <taxon>Bacilli</taxon>
        <taxon>Bacillales</taxon>
        <taxon>Bacillaceae</taxon>
        <taxon>Litchfieldia</taxon>
    </lineage>
</organism>
<dbReference type="Pfam" id="PF17259">
    <property type="entry name" value="DUF5325"/>
    <property type="match status" value="1"/>
</dbReference>
<keyword evidence="3" id="KW-1185">Reference proteome</keyword>
<reference evidence="2 3" key="1">
    <citation type="submission" date="2020-10" db="EMBL/GenBank/DDBJ databases">
        <title>Bacillus sp. HD4P25, an endophyte from a halophyte.</title>
        <authorList>
            <person name="Sun J.-Q."/>
        </authorList>
    </citation>
    <scope>NUCLEOTIDE SEQUENCE [LARGE SCALE GENOMIC DNA]</scope>
    <source>
        <strain evidence="2 3">YIM 93174</strain>
    </source>
</reference>
<keyword evidence="1" id="KW-1133">Transmembrane helix</keyword>
<evidence type="ECO:0000313" key="3">
    <source>
        <dbReference type="Proteomes" id="UP001516662"/>
    </source>
</evidence>
<dbReference type="EMBL" id="JADCLJ010000020">
    <property type="protein sequence ID" value="MBE4908880.1"/>
    <property type="molecule type" value="Genomic_DNA"/>
</dbReference>
<name>A0ABR9QK48_9BACI</name>
<sequence>MNSINFPMLGIALLTAICIMLIGVSIALRSVLGIVLSIVAVFIVTGFGFVTKKKLREKGRI</sequence>
<proteinExistence type="predicted"/>
<keyword evidence="1" id="KW-0472">Membrane</keyword>
<evidence type="ECO:0000256" key="1">
    <source>
        <dbReference type="SAM" id="Phobius"/>
    </source>
</evidence>
<dbReference type="Proteomes" id="UP001516662">
    <property type="component" value="Unassembled WGS sequence"/>
</dbReference>